<dbReference type="RefSeq" id="WP_208232840.1">
    <property type="nucleotide sequence ID" value="NZ_JAGEVG010000005.1"/>
</dbReference>
<evidence type="ECO:0000259" key="6">
    <source>
        <dbReference type="Pfam" id="PF08281"/>
    </source>
</evidence>
<dbReference type="Proteomes" id="UP000681315">
    <property type="component" value="Unassembled WGS sequence"/>
</dbReference>
<comment type="similarity">
    <text evidence="1">Belongs to the sigma-70 factor family. ECF subfamily.</text>
</comment>
<evidence type="ECO:0000256" key="3">
    <source>
        <dbReference type="ARBA" id="ARBA00023082"/>
    </source>
</evidence>
<dbReference type="InterPro" id="IPR013325">
    <property type="entry name" value="RNA_pol_sigma_r2"/>
</dbReference>
<feature type="domain" description="RNA polymerase sigma factor 70 region 4 type 2" evidence="6">
    <location>
        <begin position="125"/>
        <end position="175"/>
    </location>
</feature>
<dbReference type="Gene3D" id="1.10.10.10">
    <property type="entry name" value="Winged helix-like DNA-binding domain superfamily/Winged helix DNA-binding domain"/>
    <property type="match status" value="1"/>
</dbReference>
<evidence type="ECO:0000256" key="1">
    <source>
        <dbReference type="ARBA" id="ARBA00010641"/>
    </source>
</evidence>
<keyword evidence="8" id="KW-1185">Reference proteome</keyword>
<accession>A0ABS3SPR1</accession>
<dbReference type="InterPro" id="IPR013324">
    <property type="entry name" value="RNA_pol_sigma_r3/r4-like"/>
</dbReference>
<dbReference type="InterPro" id="IPR013249">
    <property type="entry name" value="RNA_pol_sigma70_r4_t2"/>
</dbReference>
<dbReference type="EMBL" id="JAGEVG010000005">
    <property type="protein sequence ID" value="MBO3097690.1"/>
    <property type="molecule type" value="Genomic_DNA"/>
</dbReference>
<evidence type="ECO:0000313" key="8">
    <source>
        <dbReference type="Proteomes" id="UP000681315"/>
    </source>
</evidence>
<dbReference type="SUPFAM" id="SSF88659">
    <property type="entry name" value="Sigma3 and sigma4 domains of RNA polymerase sigma factors"/>
    <property type="match status" value="1"/>
</dbReference>
<gene>
    <name evidence="7" type="ORF">J4051_05390</name>
</gene>
<dbReference type="InterPro" id="IPR036388">
    <property type="entry name" value="WH-like_DNA-bd_sf"/>
</dbReference>
<reference evidence="7 8" key="1">
    <citation type="submission" date="2021-03" db="EMBL/GenBank/DDBJ databases">
        <title>Gelidibacter sp. nov., isolated from costal sediment.</title>
        <authorList>
            <person name="Lun K.-Y."/>
        </authorList>
    </citation>
    <scope>NUCLEOTIDE SEQUENCE [LARGE SCALE GENOMIC DNA]</scope>
    <source>
        <strain evidence="7 8">DF109</strain>
    </source>
</reference>
<name>A0ABS3SPR1_9FLAO</name>
<evidence type="ECO:0000256" key="2">
    <source>
        <dbReference type="ARBA" id="ARBA00023015"/>
    </source>
</evidence>
<keyword evidence="3" id="KW-0731">Sigma factor</keyword>
<dbReference type="InterPro" id="IPR014284">
    <property type="entry name" value="RNA_pol_sigma-70_dom"/>
</dbReference>
<keyword evidence="2" id="KW-0805">Transcription regulation</keyword>
<dbReference type="Pfam" id="PF04542">
    <property type="entry name" value="Sigma70_r2"/>
    <property type="match status" value="1"/>
</dbReference>
<evidence type="ECO:0000259" key="5">
    <source>
        <dbReference type="Pfam" id="PF04542"/>
    </source>
</evidence>
<sequence length="186" mass="21784">MTRTNPHIEVLLEQCKSGNQQAQMEVYNRYYKAMYNTSFRIVKDSFKAEDIMQESFLTAFTKLETLKESSMFGSWLKRIVINNSIYDYRKAQKNSTVSLENVMYKVEDDQDVTEDGEWTHVKAAQVIQCMKSLKKNYQIILTLFLIEGYDYEEIGEIMNMSYANCRTMISRAKDSLKQKLKPVEGL</sequence>
<dbReference type="InterPro" id="IPR039425">
    <property type="entry name" value="RNA_pol_sigma-70-like"/>
</dbReference>
<keyword evidence="4" id="KW-0804">Transcription</keyword>
<dbReference type="CDD" id="cd06171">
    <property type="entry name" value="Sigma70_r4"/>
    <property type="match status" value="1"/>
</dbReference>
<evidence type="ECO:0000313" key="7">
    <source>
        <dbReference type="EMBL" id="MBO3097690.1"/>
    </source>
</evidence>
<dbReference type="NCBIfam" id="TIGR02937">
    <property type="entry name" value="sigma70-ECF"/>
    <property type="match status" value="1"/>
</dbReference>
<feature type="domain" description="RNA polymerase sigma-70 region 2" evidence="5">
    <location>
        <begin position="27"/>
        <end position="93"/>
    </location>
</feature>
<proteinExistence type="inferred from homology"/>
<dbReference type="SUPFAM" id="SSF88946">
    <property type="entry name" value="Sigma2 domain of RNA polymerase sigma factors"/>
    <property type="match status" value="1"/>
</dbReference>
<protein>
    <submittedName>
        <fullName evidence="7">Sigma-70 family RNA polymerase sigma factor</fullName>
    </submittedName>
</protein>
<dbReference type="InterPro" id="IPR007627">
    <property type="entry name" value="RNA_pol_sigma70_r2"/>
</dbReference>
<comment type="caution">
    <text evidence="7">The sequence shown here is derived from an EMBL/GenBank/DDBJ whole genome shotgun (WGS) entry which is preliminary data.</text>
</comment>
<dbReference type="Gene3D" id="1.10.1740.10">
    <property type="match status" value="1"/>
</dbReference>
<dbReference type="PANTHER" id="PTHR43133:SF51">
    <property type="entry name" value="RNA POLYMERASE SIGMA FACTOR"/>
    <property type="match status" value="1"/>
</dbReference>
<organism evidence="7 8">
    <name type="scientific">Gelidibacter pelagius</name>
    <dbReference type="NCBI Taxonomy" id="2819985"/>
    <lineage>
        <taxon>Bacteria</taxon>
        <taxon>Pseudomonadati</taxon>
        <taxon>Bacteroidota</taxon>
        <taxon>Flavobacteriia</taxon>
        <taxon>Flavobacteriales</taxon>
        <taxon>Flavobacteriaceae</taxon>
        <taxon>Gelidibacter</taxon>
    </lineage>
</organism>
<evidence type="ECO:0000256" key="4">
    <source>
        <dbReference type="ARBA" id="ARBA00023163"/>
    </source>
</evidence>
<dbReference type="PANTHER" id="PTHR43133">
    <property type="entry name" value="RNA POLYMERASE ECF-TYPE SIGMA FACTO"/>
    <property type="match status" value="1"/>
</dbReference>
<dbReference type="Pfam" id="PF08281">
    <property type="entry name" value="Sigma70_r4_2"/>
    <property type="match status" value="1"/>
</dbReference>